<evidence type="ECO:0000313" key="4">
    <source>
        <dbReference type="Proteomes" id="UP000658980"/>
    </source>
</evidence>
<protein>
    <submittedName>
        <fullName evidence="3">General stress protein</fullName>
    </submittedName>
</protein>
<evidence type="ECO:0000313" key="3">
    <source>
        <dbReference type="EMBL" id="MBD8014836.1"/>
    </source>
</evidence>
<evidence type="ECO:0000259" key="2">
    <source>
        <dbReference type="Pfam" id="PF11181"/>
    </source>
</evidence>
<dbReference type="EMBL" id="JACSPU010000002">
    <property type="protein sequence ID" value="MBD8014836.1"/>
    <property type="molecule type" value="Genomic_DNA"/>
</dbReference>
<dbReference type="Pfam" id="PF11181">
    <property type="entry name" value="YflT"/>
    <property type="match status" value="1"/>
</dbReference>
<sequence>MPNRIIETYDTEENVLQKIEELKKDGYLEKDMYIMAKSDNQLSLVRGKSDVEAHASEGGWADRFATFLTGDQKVHQAFSDMGIDENESEHYYRDVQNGKLLLFVDTDAQDAFELPENEKTAIQEDKLESEGPRVIEEEREEKAVELDDRHYEDPAFRKDKRNADPISKPDEKNFI</sequence>
<proteinExistence type="predicted"/>
<name>A0ABR8WCT1_9BACL</name>
<feature type="domain" description="General stress protein 17M-like" evidence="2">
    <location>
        <begin position="5"/>
        <end position="98"/>
    </location>
</feature>
<comment type="caution">
    <text evidence="3">The sequence shown here is derived from an EMBL/GenBank/DDBJ whole genome shotgun (WGS) entry which is preliminary data.</text>
</comment>
<gene>
    <name evidence="3" type="ORF">H9630_08355</name>
</gene>
<dbReference type="InterPro" id="IPR025889">
    <property type="entry name" value="GSP17M-like_dom"/>
</dbReference>
<dbReference type="RefSeq" id="WP_191715031.1">
    <property type="nucleotide sequence ID" value="NZ_JACSPU010000002.1"/>
</dbReference>
<evidence type="ECO:0000256" key="1">
    <source>
        <dbReference type="SAM" id="MobiDB-lite"/>
    </source>
</evidence>
<accession>A0ABR8WCT1</accession>
<dbReference type="Proteomes" id="UP000658980">
    <property type="component" value="Unassembled WGS sequence"/>
</dbReference>
<keyword evidence="4" id="KW-1185">Reference proteome</keyword>
<organism evidence="3 4">
    <name type="scientific">Planococcus wigleyi</name>
    <dbReference type="NCBI Taxonomy" id="2762216"/>
    <lineage>
        <taxon>Bacteria</taxon>
        <taxon>Bacillati</taxon>
        <taxon>Bacillota</taxon>
        <taxon>Bacilli</taxon>
        <taxon>Bacillales</taxon>
        <taxon>Caryophanaceae</taxon>
        <taxon>Planococcus</taxon>
    </lineage>
</organism>
<feature type="region of interest" description="Disordered" evidence="1">
    <location>
        <begin position="116"/>
        <end position="175"/>
    </location>
</feature>
<reference evidence="3 4" key="1">
    <citation type="submission" date="2020-08" db="EMBL/GenBank/DDBJ databases">
        <title>A Genomic Blueprint of the Chicken Gut Microbiome.</title>
        <authorList>
            <person name="Gilroy R."/>
            <person name="Ravi A."/>
            <person name="Getino M."/>
            <person name="Pursley I."/>
            <person name="Horton D.L."/>
            <person name="Alikhan N.-F."/>
            <person name="Baker D."/>
            <person name="Gharbi K."/>
            <person name="Hall N."/>
            <person name="Watson M."/>
            <person name="Adriaenssens E.M."/>
            <person name="Foster-Nyarko E."/>
            <person name="Jarju S."/>
            <person name="Secka A."/>
            <person name="Antonio M."/>
            <person name="Oren A."/>
            <person name="Chaudhuri R."/>
            <person name="La Ragione R.M."/>
            <person name="Hildebrand F."/>
            <person name="Pallen M.J."/>
        </authorList>
    </citation>
    <scope>NUCLEOTIDE SEQUENCE [LARGE SCALE GENOMIC DNA]</scope>
    <source>
        <strain evidence="3 4">Sa1BUA13</strain>
    </source>
</reference>